<dbReference type="AlphaFoldDB" id="A0A1F4UJQ5"/>
<dbReference type="Proteomes" id="UP000177434">
    <property type="component" value="Unassembled WGS sequence"/>
</dbReference>
<feature type="transmembrane region" description="Helical" evidence="1">
    <location>
        <begin position="283"/>
        <end position="304"/>
    </location>
</feature>
<evidence type="ECO:0000313" key="3">
    <source>
        <dbReference type="Proteomes" id="UP000177434"/>
    </source>
</evidence>
<accession>A0A1F4UJQ5</accession>
<evidence type="ECO:0000313" key="2">
    <source>
        <dbReference type="EMBL" id="OGC45195.1"/>
    </source>
</evidence>
<sequence>MKYNGILLLPVIILLLSVYPLFAQTSLSIGVAPTSKTLKLTPGETYSDEIVYWNLSQEADTYRVFISGFQQIENQPGTAIILTEEEDALADYSASKWVTVSKDILELEPSKNVKLQYTINVPLDATDGEFNVEIFLISENAYQQQGTAAFTNLAAGTPILIQIGDDYVQNAELLRFVADKKIYEKINVNFLTTIKNLGDMHITPTGEILVQNIFKQEVARIPFNKNAQSLLRDTLGNYEDNWTQSGYLSPNKAIAVGPMTARLMVTYRSFQPGFAVLGSETTFWIIPWKIIIAILVAILLVIIIRITKKKINKKNEVS</sequence>
<protein>
    <recommendedName>
        <fullName evidence="4">DUF916 domain-containing protein</fullName>
    </recommendedName>
</protein>
<proteinExistence type="predicted"/>
<reference evidence="2 3" key="1">
    <citation type="journal article" date="2016" name="Nat. Commun.">
        <title>Thousands of microbial genomes shed light on interconnected biogeochemical processes in an aquifer system.</title>
        <authorList>
            <person name="Anantharaman K."/>
            <person name="Brown C.T."/>
            <person name="Hug L.A."/>
            <person name="Sharon I."/>
            <person name="Castelle C.J."/>
            <person name="Probst A.J."/>
            <person name="Thomas B.C."/>
            <person name="Singh A."/>
            <person name="Wilkins M.J."/>
            <person name="Karaoz U."/>
            <person name="Brodie E.L."/>
            <person name="Williams K.H."/>
            <person name="Hubbard S.S."/>
            <person name="Banfield J.F."/>
        </authorList>
    </citation>
    <scope>NUCLEOTIDE SEQUENCE [LARGE SCALE GENOMIC DNA]</scope>
</reference>
<keyword evidence="1" id="KW-0472">Membrane</keyword>
<keyword evidence="1" id="KW-0812">Transmembrane</keyword>
<comment type="caution">
    <text evidence="2">The sequence shown here is derived from an EMBL/GenBank/DDBJ whole genome shotgun (WGS) entry which is preliminary data.</text>
</comment>
<organism evidence="2 3">
    <name type="scientific">candidate division WS6 bacterium RIFOXYB1_FULL_33_14</name>
    <dbReference type="NCBI Taxonomy" id="1817896"/>
    <lineage>
        <taxon>Bacteria</taxon>
        <taxon>Candidatus Dojkabacteria</taxon>
    </lineage>
</organism>
<evidence type="ECO:0000256" key="1">
    <source>
        <dbReference type="SAM" id="Phobius"/>
    </source>
</evidence>
<gene>
    <name evidence="2" type="ORF">A2400_01765</name>
</gene>
<dbReference type="EMBL" id="MEUN01000016">
    <property type="protein sequence ID" value="OGC45195.1"/>
    <property type="molecule type" value="Genomic_DNA"/>
</dbReference>
<name>A0A1F4UJQ5_9BACT</name>
<evidence type="ECO:0008006" key="4">
    <source>
        <dbReference type="Google" id="ProtNLM"/>
    </source>
</evidence>
<keyword evidence="1" id="KW-1133">Transmembrane helix</keyword>